<accession>Q23XH5</accession>
<dbReference type="GO" id="GO:0045348">
    <property type="term" value="P:positive regulation of MHC class II biosynthetic process"/>
    <property type="evidence" value="ECO:0007669"/>
    <property type="project" value="TreeGrafter"/>
</dbReference>
<keyword evidence="1" id="KW-0433">Leucine-rich repeat</keyword>
<dbReference type="GeneID" id="7836093"/>
<gene>
    <name evidence="3" type="ORF">TTHERM_01414130</name>
</gene>
<dbReference type="SUPFAM" id="SSF52047">
    <property type="entry name" value="RNI-like"/>
    <property type="match status" value="1"/>
</dbReference>
<dbReference type="InterPro" id="IPR032675">
    <property type="entry name" value="LRR_dom_sf"/>
</dbReference>
<dbReference type="KEGG" id="tet:TTHERM_01414130"/>
<proteinExistence type="predicted"/>
<dbReference type="Gene3D" id="3.80.10.10">
    <property type="entry name" value="Ribonuclease Inhibitor"/>
    <property type="match status" value="3"/>
</dbReference>
<keyword evidence="2" id="KW-0677">Repeat</keyword>
<evidence type="ECO:0000313" key="4">
    <source>
        <dbReference type="Proteomes" id="UP000009168"/>
    </source>
</evidence>
<dbReference type="GO" id="GO:0045345">
    <property type="term" value="P:positive regulation of MHC class I biosynthetic process"/>
    <property type="evidence" value="ECO:0007669"/>
    <property type="project" value="TreeGrafter"/>
</dbReference>
<name>Q23XH5_TETTS</name>
<dbReference type="Pfam" id="PF13516">
    <property type="entry name" value="LRR_6"/>
    <property type="match status" value="2"/>
</dbReference>
<dbReference type="EMBL" id="GG662604">
    <property type="protein sequence ID" value="EAS01232.2"/>
    <property type="molecule type" value="Genomic_DNA"/>
</dbReference>
<dbReference type="SMART" id="SM00368">
    <property type="entry name" value="LRR_RI"/>
    <property type="match status" value="5"/>
</dbReference>
<dbReference type="InParanoid" id="Q23XH5"/>
<sequence length="385" mass="43807">MEQQESIFNKIEDFLKANSKTLIHVNFELYEHINCDQDIVQISSKFAECTEIKTLNLDIACWHVQDDQIKLLFGDLPGFKNMDNLKLNLSYNRISLSGVQILGVFFKKCTMLKQLLIDFYGNKIDSKLASQLVEVISQVKSIQQLELLFGKNKIKDEETLTFCNSLQSLGNQLISLNIRLSENKISDEGAIGLGQALSEFKKLIYLDLQLQENKIGNQGVSSIARGLSKSTQIKILALILHQNEIGNDGAQSIGEALKNLKSLTKLELWLKGNKIDDIGILSIANSLSICTHLESLQLSLYDNYISDEGYLKFNEYLNMMPSLLNLEFSFSQSEKLLKSRDILNCKNIKVLTLNIYECKTKREKIEHKTKALKIKRLVQLNINDY</sequence>
<dbReference type="Proteomes" id="UP000009168">
    <property type="component" value="Unassembled WGS sequence"/>
</dbReference>
<dbReference type="AlphaFoldDB" id="Q23XH5"/>
<dbReference type="GO" id="GO:0045944">
    <property type="term" value="P:positive regulation of transcription by RNA polymerase II"/>
    <property type="evidence" value="ECO:0007669"/>
    <property type="project" value="TreeGrafter"/>
</dbReference>
<dbReference type="PANTHER" id="PTHR47189">
    <property type="entry name" value="MHC CLASS II TRANSACTIVATOR"/>
    <property type="match status" value="1"/>
</dbReference>
<evidence type="ECO:0000313" key="3">
    <source>
        <dbReference type="EMBL" id="EAS01232.2"/>
    </source>
</evidence>
<evidence type="ECO:0000256" key="1">
    <source>
        <dbReference type="ARBA" id="ARBA00022614"/>
    </source>
</evidence>
<protein>
    <submittedName>
        <fullName evidence="3">Tetratricopeptide repeat protein</fullName>
    </submittedName>
</protein>
<dbReference type="RefSeq" id="XP_001021477.2">
    <property type="nucleotide sequence ID" value="XM_001021477.2"/>
</dbReference>
<dbReference type="InterPro" id="IPR001611">
    <property type="entry name" value="Leu-rich_rpt"/>
</dbReference>
<organism evidence="3 4">
    <name type="scientific">Tetrahymena thermophila (strain SB210)</name>
    <dbReference type="NCBI Taxonomy" id="312017"/>
    <lineage>
        <taxon>Eukaryota</taxon>
        <taxon>Sar</taxon>
        <taxon>Alveolata</taxon>
        <taxon>Ciliophora</taxon>
        <taxon>Intramacronucleata</taxon>
        <taxon>Oligohymenophorea</taxon>
        <taxon>Hymenostomatida</taxon>
        <taxon>Tetrahymenina</taxon>
        <taxon>Tetrahymenidae</taxon>
        <taxon>Tetrahymena</taxon>
    </lineage>
</organism>
<dbReference type="HOGENOM" id="CLU_1206907_0_0_1"/>
<evidence type="ECO:0000256" key="2">
    <source>
        <dbReference type="ARBA" id="ARBA00022737"/>
    </source>
</evidence>
<keyword evidence="4" id="KW-1185">Reference proteome</keyword>
<dbReference type="OrthoDB" id="76105at2759"/>
<dbReference type="PANTHER" id="PTHR47189:SF1">
    <property type="entry name" value="MHC CLASS II TRANSACTIVATOR"/>
    <property type="match status" value="1"/>
</dbReference>
<reference evidence="4" key="1">
    <citation type="journal article" date="2006" name="PLoS Biol.">
        <title>Macronuclear genome sequence of the ciliate Tetrahymena thermophila, a model eukaryote.</title>
        <authorList>
            <person name="Eisen J.A."/>
            <person name="Coyne R.S."/>
            <person name="Wu M."/>
            <person name="Wu D."/>
            <person name="Thiagarajan M."/>
            <person name="Wortman J.R."/>
            <person name="Badger J.H."/>
            <person name="Ren Q."/>
            <person name="Amedeo P."/>
            <person name="Jones K.M."/>
            <person name="Tallon L.J."/>
            <person name="Delcher A.L."/>
            <person name="Salzberg S.L."/>
            <person name="Silva J.C."/>
            <person name="Haas B.J."/>
            <person name="Majoros W.H."/>
            <person name="Farzad M."/>
            <person name="Carlton J.M."/>
            <person name="Smith R.K. Jr."/>
            <person name="Garg J."/>
            <person name="Pearlman R.E."/>
            <person name="Karrer K.M."/>
            <person name="Sun L."/>
            <person name="Manning G."/>
            <person name="Elde N.C."/>
            <person name="Turkewitz A.P."/>
            <person name="Asai D.J."/>
            <person name="Wilkes D.E."/>
            <person name="Wang Y."/>
            <person name="Cai H."/>
            <person name="Collins K."/>
            <person name="Stewart B.A."/>
            <person name="Lee S.R."/>
            <person name="Wilamowska K."/>
            <person name="Weinberg Z."/>
            <person name="Ruzzo W.L."/>
            <person name="Wloga D."/>
            <person name="Gaertig J."/>
            <person name="Frankel J."/>
            <person name="Tsao C.-C."/>
            <person name="Gorovsky M.A."/>
            <person name="Keeling P.J."/>
            <person name="Waller R.F."/>
            <person name="Patron N.J."/>
            <person name="Cherry J.M."/>
            <person name="Stover N.A."/>
            <person name="Krieger C.J."/>
            <person name="del Toro C."/>
            <person name="Ryder H.F."/>
            <person name="Williamson S.C."/>
            <person name="Barbeau R.A."/>
            <person name="Hamilton E.P."/>
            <person name="Orias E."/>
        </authorList>
    </citation>
    <scope>NUCLEOTIDE SEQUENCE [LARGE SCALE GENOMIC DNA]</scope>
    <source>
        <strain evidence="4">SB210</strain>
    </source>
</reference>